<comment type="similarity">
    <text evidence="1">Belongs to the UvrB family.</text>
</comment>
<dbReference type="PROSITE" id="PS51194">
    <property type="entry name" value="HELICASE_CTER"/>
    <property type="match status" value="1"/>
</dbReference>
<dbReference type="InterPro" id="IPR024759">
    <property type="entry name" value="UvrB_YAD/RRR_dom"/>
</dbReference>
<dbReference type="SUPFAM" id="SSF52540">
    <property type="entry name" value="P-loop containing nucleoside triphosphate hydrolases"/>
    <property type="match status" value="1"/>
</dbReference>
<evidence type="ECO:0000313" key="6">
    <source>
        <dbReference type="EMBL" id="HHH14326.1"/>
    </source>
</evidence>
<evidence type="ECO:0000256" key="2">
    <source>
        <dbReference type="ARBA" id="ARBA00026033"/>
    </source>
</evidence>
<organism evidence="6">
    <name type="scientific">candidate division WWE3 bacterium</name>
    <dbReference type="NCBI Taxonomy" id="2053526"/>
    <lineage>
        <taxon>Bacteria</taxon>
        <taxon>Katanobacteria</taxon>
    </lineage>
</organism>
<feature type="domain" description="Helicase C-terminal" evidence="5">
    <location>
        <begin position="1"/>
        <end position="160"/>
    </location>
</feature>
<name>A0A7V5MH86_UNCKA</name>
<evidence type="ECO:0000259" key="5">
    <source>
        <dbReference type="PROSITE" id="PS51194"/>
    </source>
</evidence>
<accession>A0A7V5MH86</accession>
<dbReference type="InterPro" id="IPR027417">
    <property type="entry name" value="P-loop_NTPase"/>
</dbReference>
<dbReference type="Gene3D" id="3.40.50.300">
    <property type="entry name" value="P-loop containing nucleotide triphosphate hydrolases"/>
    <property type="match status" value="1"/>
</dbReference>
<protein>
    <recommendedName>
        <fullName evidence="3">UvrABC system protein B</fullName>
    </recommendedName>
</protein>
<dbReference type="GO" id="GO:0003677">
    <property type="term" value="F:DNA binding"/>
    <property type="evidence" value="ECO:0007669"/>
    <property type="project" value="InterPro"/>
</dbReference>
<reference evidence="6" key="1">
    <citation type="journal article" date="2020" name="mSystems">
        <title>Genome- and Community-Level Interaction Insights into Carbon Utilization and Element Cycling Functions of Hydrothermarchaeota in Hydrothermal Sediment.</title>
        <authorList>
            <person name="Zhou Z."/>
            <person name="Liu Y."/>
            <person name="Xu W."/>
            <person name="Pan J."/>
            <person name="Luo Z.H."/>
            <person name="Li M."/>
        </authorList>
    </citation>
    <scope>NUCLEOTIDE SEQUENCE [LARGE SCALE GENOMIC DNA]</scope>
    <source>
        <strain evidence="6">HyVt-517</strain>
    </source>
</reference>
<dbReference type="AlphaFoldDB" id="A0A7V5MH86"/>
<dbReference type="InterPro" id="IPR001650">
    <property type="entry name" value="Helicase_C-like"/>
</dbReference>
<gene>
    <name evidence="6" type="ORF">ENJ78_01300</name>
</gene>
<dbReference type="SUPFAM" id="SSF46600">
    <property type="entry name" value="C-terminal UvrC-binding domain of UvrB"/>
    <property type="match status" value="1"/>
</dbReference>
<evidence type="ECO:0000256" key="3">
    <source>
        <dbReference type="ARBA" id="ARBA00029504"/>
    </source>
</evidence>
<dbReference type="Gene3D" id="4.10.860.10">
    <property type="entry name" value="UVR domain"/>
    <property type="match status" value="1"/>
</dbReference>
<dbReference type="Pfam" id="PF00271">
    <property type="entry name" value="Helicase_C"/>
    <property type="match status" value="1"/>
</dbReference>
<feature type="non-terminal residue" evidence="6">
    <location>
        <position position="1"/>
    </location>
</feature>
<dbReference type="PANTHER" id="PTHR24029">
    <property type="entry name" value="UVRABC SYSTEM PROTEIN B"/>
    <property type="match status" value="1"/>
</dbReference>
<dbReference type="GO" id="GO:0009380">
    <property type="term" value="C:excinuclease repair complex"/>
    <property type="evidence" value="ECO:0007669"/>
    <property type="project" value="InterPro"/>
</dbReference>
<dbReference type="InterPro" id="IPR004807">
    <property type="entry name" value="UvrB"/>
</dbReference>
<dbReference type="EMBL" id="DRNS01000094">
    <property type="protein sequence ID" value="HHH14326.1"/>
    <property type="molecule type" value="Genomic_DNA"/>
</dbReference>
<feature type="domain" description="UVR" evidence="4">
    <location>
        <begin position="207"/>
        <end position="242"/>
    </location>
</feature>
<dbReference type="Pfam" id="PF02151">
    <property type="entry name" value="UVR"/>
    <property type="match status" value="1"/>
</dbReference>
<dbReference type="SMART" id="SM00490">
    <property type="entry name" value="HELICc"/>
    <property type="match status" value="1"/>
</dbReference>
<evidence type="ECO:0000259" key="4">
    <source>
        <dbReference type="PROSITE" id="PS50151"/>
    </source>
</evidence>
<dbReference type="PROSITE" id="PS50151">
    <property type="entry name" value="UVR"/>
    <property type="match status" value="1"/>
</dbReference>
<dbReference type="Pfam" id="PF12344">
    <property type="entry name" value="UvrB"/>
    <property type="match status" value="1"/>
</dbReference>
<comment type="subunit">
    <text evidence="2">Forms a heterotetramer with UvrA during the search for lesions. Interacts with UvrC in an incision complex.</text>
</comment>
<sequence>DLLKRVEKTISNGQRVLITTLTKRMAEELSSYMESKGFKVAYLHSDIETLDRSDILNDLRLGNYDVLVGINLLREGLDLPEVSLVVILDADKEGFLRSDKSLIQTMGRAARHSAGKVILYADKMTGSMQRAIDEVERRRKIQLAYNKKHNVTPKSIIKPLRKDIIERDKKTKKEKALETMLSQKTLVSDAIKMDKLEFKTLPKGEKKKFLTALKAEMEDLAHSLEFEKAAIIRDKLKEFKRLTKN</sequence>
<dbReference type="InterPro" id="IPR036876">
    <property type="entry name" value="UVR_dom_sf"/>
</dbReference>
<dbReference type="GO" id="GO:0016887">
    <property type="term" value="F:ATP hydrolysis activity"/>
    <property type="evidence" value="ECO:0007669"/>
    <property type="project" value="InterPro"/>
</dbReference>
<dbReference type="Proteomes" id="UP000886106">
    <property type="component" value="Unassembled WGS sequence"/>
</dbReference>
<comment type="caution">
    <text evidence="6">The sequence shown here is derived from an EMBL/GenBank/DDBJ whole genome shotgun (WGS) entry which is preliminary data.</text>
</comment>
<dbReference type="InterPro" id="IPR001943">
    <property type="entry name" value="UVR_dom"/>
</dbReference>
<dbReference type="GO" id="GO:0006289">
    <property type="term" value="P:nucleotide-excision repair"/>
    <property type="evidence" value="ECO:0007669"/>
    <property type="project" value="InterPro"/>
</dbReference>
<dbReference type="GO" id="GO:0005524">
    <property type="term" value="F:ATP binding"/>
    <property type="evidence" value="ECO:0007669"/>
    <property type="project" value="InterPro"/>
</dbReference>
<evidence type="ECO:0000256" key="1">
    <source>
        <dbReference type="ARBA" id="ARBA00008533"/>
    </source>
</evidence>
<proteinExistence type="inferred from homology"/>
<dbReference type="PANTHER" id="PTHR24029:SF0">
    <property type="entry name" value="UVRABC SYSTEM PROTEIN B"/>
    <property type="match status" value="1"/>
</dbReference>